<gene>
    <name evidence="2" type="ORF">A374_09628</name>
</gene>
<dbReference type="Proteomes" id="UP000004080">
    <property type="component" value="Unassembled WGS sequence"/>
</dbReference>
<dbReference type="eggNOG" id="COG4980">
    <property type="taxonomic scope" value="Bacteria"/>
</dbReference>
<dbReference type="RefSeq" id="WP_007202012.1">
    <property type="nucleotide sequence ID" value="NZ_AKKV01000025.1"/>
</dbReference>
<keyword evidence="1" id="KW-1133">Transmembrane helix</keyword>
<organism evidence="2 3">
    <name type="scientific">Fictibacillus macauensis ZFHKF-1</name>
    <dbReference type="NCBI Taxonomy" id="1196324"/>
    <lineage>
        <taxon>Bacteria</taxon>
        <taxon>Bacillati</taxon>
        <taxon>Bacillota</taxon>
        <taxon>Bacilli</taxon>
        <taxon>Bacillales</taxon>
        <taxon>Fictibacillaceae</taxon>
        <taxon>Fictibacillus</taxon>
    </lineage>
</organism>
<sequence>MSENNNNNNNAGINSKDFLIGALIGGFVGAASALLLAPKSGKELRSDINEQASTVMDKGSEWTSIAKDKSSTIAKAVTEQSTQVAGKVKELSQSLRRDIDNWRNKGAEVLDESASAMSEMATEMKSEEELVKQK</sequence>
<accession>I8AIF4</accession>
<dbReference type="EMBL" id="AKKV01000025">
    <property type="protein sequence ID" value="EIT85487.1"/>
    <property type="molecule type" value="Genomic_DNA"/>
</dbReference>
<name>I8AIF4_9BACL</name>
<keyword evidence="1" id="KW-0472">Membrane</keyword>
<protein>
    <submittedName>
        <fullName evidence="2">General stress protein</fullName>
    </submittedName>
</protein>
<dbReference type="InterPro" id="IPR024623">
    <property type="entry name" value="YtxH"/>
</dbReference>
<feature type="transmembrane region" description="Helical" evidence="1">
    <location>
        <begin position="18"/>
        <end position="37"/>
    </location>
</feature>
<dbReference type="OrthoDB" id="9810874at2"/>
<dbReference type="InterPro" id="IPR052928">
    <property type="entry name" value="Desiccation-related_membrane"/>
</dbReference>
<dbReference type="PANTHER" id="PTHR35792">
    <property type="entry name" value="GENERAL STRESS PROTEIN"/>
    <property type="match status" value="1"/>
</dbReference>
<proteinExistence type="predicted"/>
<keyword evidence="3" id="KW-1185">Reference proteome</keyword>
<keyword evidence="1" id="KW-0812">Transmembrane</keyword>
<dbReference type="AlphaFoldDB" id="I8AIF4"/>
<evidence type="ECO:0000313" key="2">
    <source>
        <dbReference type="EMBL" id="EIT85487.1"/>
    </source>
</evidence>
<comment type="caution">
    <text evidence="2">The sequence shown here is derived from an EMBL/GenBank/DDBJ whole genome shotgun (WGS) entry which is preliminary data.</text>
</comment>
<dbReference type="PANTHER" id="PTHR35792:SF1">
    <property type="entry name" value="SLL0268 PROTEIN"/>
    <property type="match status" value="1"/>
</dbReference>
<dbReference type="PATRIC" id="fig|1196324.3.peg.1965"/>
<dbReference type="STRING" id="1196324.A374_09628"/>
<reference evidence="2 3" key="1">
    <citation type="journal article" date="2012" name="J. Bacteriol.">
        <title>Genome of Bacillus macauensis ZFHKF-1, a Long-Chain-Forming Bacterium.</title>
        <authorList>
            <person name="Cai L."/>
            <person name="Zhang T."/>
        </authorList>
    </citation>
    <scope>NUCLEOTIDE SEQUENCE [LARGE SCALE GENOMIC DNA]</scope>
    <source>
        <strain evidence="2 3">ZFHKF-1</strain>
    </source>
</reference>
<dbReference type="Pfam" id="PF12732">
    <property type="entry name" value="YtxH"/>
    <property type="match status" value="1"/>
</dbReference>
<evidence type="ECO:0000256" key="1">
    <source>
        <dbReference type="SAM" id="Phobius"/>
    </source>
</evidence>
<evidence type="ECO:0000313" key="3">
    <source>
        <dbReference type="Proteomes" id="UP000004080"/>
    </source>
</evidence>